<dbReference type="OrthoDB" id="5401788at2"/>
<gene>
    <name evidence="2" type="ORF">CRV04_11220</name>
</gene>
<evidence type="ECO:0000256" key="1">
    <source>
        <dbReference type="SAM" id="Coils"/>
    </source>
</evidence>
<evidence type="ECO:0000313" key="2">
    <source>
        <dbReference type="EMBL" id="RXJ54598.1"/>
    </source>
</evidence>
<dbReference type="Pfam" id="PF06035">
    <property type="entry name" value="Peptidase_C93"/>
    <property type="match status" value="1"/>
</dbReference>
<sequence length="200" mass="23516">MKLLITLSLSIILSITYAFVTSDIIKEVEKNYGRFAKNRFVALERLIKSLENQSVEKKLEKVNEFFNNVPYSSDIKTYGVTDYWATPFEFLARDRGDCEDYVIAKYFVLKRLGIPSSKMYLTYVRVKGYDDAHMVLTYFPTPRSEPYVLDNIRRILLPASKRTDLTPVFNFNPEVLQDGKKTTAHRKWDRLLKHIRENRI</sequence>
<dbReference type="AlphaFoldDB" id="A0A4Q0XMS4"/>
<dbReference type="Proteomes" id="UP000290657">
    <property type="component" value="Unassembled WGS sequence"/>
</dbReference>
<evidence type="ECO:0008006" key="4">
    <source>
        <dbReference type="Google" id="ProtNLM"/>
    </source>
</evidence>
<dbReference type="SUPFAM" id="SSF54001">
    <property type="entry name" value="Cysteine proteinases"/>
    <property type="match status" value="1"/>
</dbReference>
<feature type="coiled-coil region" evidence="1">
    <location>
        <begin position="33"/>
        <end position="60"/>
    </location>
</feature>
<reference evidence="2 3" key="1">
    <citation type="submission" date="2017-10" db="EMBL/GenBank/DDBJ databases">
        <title>Genomics of the genus Arcobacter.</title>
        <authorList>
            <person name="Perez-Cataluna A."/>
            <person name="Figueras M.J."/>
        </authorList>
    </citation>
    <scope>NUCLEOTIDE SEQUENCE [LARGE SCALE GENOMIC DNA]</scope>
    <source>
        <strain evidence="2 3">CECT 8987</strain>
    </source>
</reference>
<organism evidence="2 3">
    <name type="scientific">Candidatus Marinarcus aquaticus</name>
    <dbReference type="NCBI Taxonomy" id="2044504"/>
    <lineage>
        <taxon>Bacteria</taxon>
        <taxon>Pseudomonadati</taxon>
        <taxon>Campylobacterota</taxon>
        <taxon>Epsilonproteobacteria</taxon>
        <taxon>Campylobacterales</taxon>
        <taxon>Arcobacteraceae</taxon>
        <taxon>Candidatus Marinarcus</taxon>
    </lineage>
</organism>
<dbReference type="Gene3D" id="3.10.620.30">
    <property type="match status" value="1"/>
</dbReference>
<keyword evidence="3" id="KW-1185">Reference proteome</keyword>
<name>A0A4Q0XMS4_9BACT</name>
<dbReference type="PANTHER" id="PTHR39327">
    <property type="match status" value="1"/>
</dbReference>
<dbReference type="InterPro" id="IPR010319">
    <property type="entry name" value="Transglutaminase-like_Cys_pept"/>
</dbReference>
<keyword evidence="1" id="KW-0175">Coiled coil</keyword>
<dbReference type="InterPro" id="IPR038765">
    <property type="entry name" value="Papain-like_cys_pep_sf"/>
</dbReference>
<protein>
    <recommendedName>
        <fullName evidence="4">Transglutaminase</fullName>
    </recommendedName>
</protein>
<dbReference type="PANTHER" id="PTHR39327:SF1">
    <property type="entry name" value="BLR5470 PROTEIN"/>
    <property type="match status" value="1"/>
</dbReference>
<dbReference type="RefSeq" id="WP_128996945.1">
    <property type="nucleotide sequence ID" value="NZ_PDKN01000009.1"/>
</dbReference>
<evidence type="ECO:0000313" key="3">
    <source>
        <dbReference type="Proteomes" id="UP000290657"/>
    </source>
</evidence>
<comment type="caution">
    <text evidence="2">The sequence shown here is derived from an EMBL/GenBank/DDBJ whole genome shotgun (WGS) entry which is preliminary data.</text>
</comment>
<proteinExistence type="predicted"/>
<dbReference type="EMBL" id="PDKN01000009">
    <property type="protein sequence ID" value="RXJ54598.1"/>
    <property type="molecule type" value="Genomic_DNA"/>
</dbReference>
<accession>A0A4Q0XMS4</accession>